<evidence type="ECO:0008006" key="4">
    <source>
        <dbReference type="Google" id="ProtNLM"/>
    </source>
</evidence>
<protein>
    <recommendedName>
        <fullName evidence="4">DUF218 domain-containing protein</fullName>
    </recommendedName>
</protein>
<gene>
    <name evidence="2" type="ORF">A9Q02_16745</name>
</gene>
<name>A0A2H3L498_9CHLR</name>
<dbReference type="AlphaFoldDB" id="A0A2H3L498"/>
<keyword evidence="1" id="KW-0472">Membrane</keyword>
<dbReference type="Proteomes" id="UP000220922">
    <property type="component" value="Unassembled WGS sequence"/>
</dbReference>
<evidence type="ECO:0000256" key="1">
    <source>
        <dbReference type="SAM" id="Phobius"/>
    </source>
</evidence>
<evidence type="ECO:0000313" key="2">
    <source>
        <dbReference type="EMBL" id="PDV97986.1"/>
    </source>
</evidence>
<dbReference type="EMBL" id="LYXE01000116">
    <property type="protein sequence ID" value="PDV97986.1"/>
    <property type="molecule type" value="Genomic_DNA"/>
</dbReference>
<keyword evidence="1" id="KW-1133">Transmembrane helix</keyword>
<reference evidence="2 3" key="1">
    <citation type="submission" date="2016-05" db="EMBL/GenBank/DDBJ databases">
        <authorList>
            <person name="Lavstsen T."/>
            <person name="Jespersen J.S."/>
        </authorList>
    </citation>
    <scope>NUCLEOTIDE SEQUENCE [LARGE SCALE GENOMIC DNA]</scope>
    <source>
        <strain evidence="2 3">B7-9</strain>
    </source>
</reference>
<accession>A0A2H3L498</accession>
<comment type="caution">
    <text evidence="2">The sequence shown here is derived from an EMBL/GenBank/DDBJ whole genome shotgun (WGS) entry which is preliminary data.</text>
</comment>
<sequence length="197" mass="22063">MKEQPLPSSTRSVSPWPIRQRQIRRQIVYLWWTLVLIVSLMLASGMLAVTLQASRDDTRRTDLALVVIPVVPSQAMIDHTLDLYRRGLVPQMLLVGEGSDGLRARLVEQGLSEERIVLLSTSHHVPADLQLAGQSARTQGSQTVLVVAEPADMLTALKIMRDQDLRAYSSPVRESTLDLGTLFRATMRYWSYVLALS</sequence>
<keyword evidence="3" id="KW-1185">Reference proteome</keyword>
<evidence type="ECO:0000313" key="3">
    <source>
        <dbReference type="Proteomes" id="UP000220922"/>
    </source>
</evidence>
<organism evidence="2 3">
    <name type="scientific">Candidatus Chloroploca asiatica</name>
    <dbReference type="NCBI Taxonomy" id="1506545"/>
    <lineage>
        <taxon>Bacteria</taxon>
        <taxon>Bacillati</taxon>
        <taxon>Chloroflexota</taxon>
        <taxon>Chloroflexia</taxon>
        <taxon>Chloroflexales</taxon>
        <taxon>Chloroflexineae</taxon>
        <taxon>Oscillochloridaceae</taxon>
        <taxon>Candidatus Chloroploca</taxon>
    </lineage>
</organism>
<keyword evidence="1" id="KW-0812">Transmembrane</keyword>
<proteinExistence type="predicted"/>
<feature type="transmembrane region" description="Helical" evidence="1">
    <location>
        <begin position="29"/>
        <end position="51"/>
    </location>
</feature>